<dbReference type="Proteomes" id="UP000179769">
    <property type="component" value="Unassembled WGS sequence"/>
</dbReference>
<comment type="caution">
    <text evidence="2">The sequence shown here is derived from an EMBL/GenBank/DDBJ whole genome shotgun (WGS) entry which is preliminary data.</text>
</comment>
<reference evidence="3" key="1">
    <citation type="submission" date="2016-07" db="EMBL/GenBank/DDBJ databases">
        <title>Frankia sp. NRRL B-16219 Genome sequencing.</title>
        <authorList>
            <person name="Ghodhbane-Gtari F."/>
            <person name="Swanson E."/>
            <person name="Gueddou A."/>
            <person name="Louati M."/>
            <person name="Nouioui I."/>
            <person name="Hezbri K."/>
            <person name="Abebe-Akele F."/>
            <person name="Simpson S."/>
            <person name="Morris K."/>
            <person name="Thomas K."/>
            <person name="Gtari M."/>
            <person name="Tisa L.S."/>
        </authorList>
    </citation>
    <scope>NUCLEOTIDE SEQUENCE [LARGE SCALE GENOMIC DNA]</scope>
    <source>
        <strain evidence="3">NRRL B-16219</strain>
    </source>
</reference>
<gene>
    <name evidence="2" type="ORF">BBK14_11135</name>
</gene>
<name>A0A1S1R5D4_9ACTN</name>
<organism evidence="2 3">
    <name type="scientific">Parafrankia soli</name>
    <dbReference type="NCBI Taxonomy" id="2599596"/>
    <lineage>
        <taxon>Bacteria</taxon>
        <taxon>Bacillati</taxon>
        <taxon>Actinomycetota</taxon>
        <taxon>Actinomycetes</taxon>
        <taxon>Frankiales</taxon>
        <taxon>Frankiaceae</taxon>
        <taxon>Parafrankia</taxon>
    </lineage>
</organism>
<sequence length="109" mass="11536">MGLRDALRRATSGAYESPSSRTSCEDCGRPYTTAAPMVQISLTPGEPRMRVHRDCVRTVRDRRTAALRAEVTAAGARLTRAAESGDCGAFDAAVADGVRARRALKGLGG</sequence>
<protein>
    <submittedName>
        <fullName evidence="2">Uncharacterized protein</fullName>
    </submittedName>
</protein>
<dbReference type="AlphaFoldDB" id="A0A1S1R5D4"/>
<evidence type="ECO:0000313" key="3">
    <source>
        <dbReference type="Proteomes" id="UP000179769"/>
    </source>
</evidence>
<proteinExistence type="predicted"/>
<dbReference type="RefSeq" id="WP_071060189.1">
    <property type="nucleotide sequence ID" value="NZ_MAXA01000047.1"/>
</dbReference>
<accession>A0A1S1R5D4</accession>
<evidence type="ECO:0000313" key="2">
    <source>
        <dbReference type="EMBL" id="OHV42168.1"/>
    </source>
</evidence>
<dbReference type="EMBL" id="MAXA01000047">
    <property type="protein sequence ID" value="OHV42168.1"/>
    <property type="molecule type" value="Genomic_DNA"/>
</dbReference>
<keyword evidence="3" id="KW-1185">Reference proteome</keyword>
<evidence type="ECO:0000256" key="1">
    <source>
        <dbReference type="SAM" id="MobiDB-lite"/>
    </source>
</evidence>
<feature type="region of interest" description="Disordered" evidence="1">
    <location>
        <begin position="1"/>
        <end position="26"/>
    </location>
</feature>